<gene>
    <name evidence="2" type="ORF">DFR28_102580</name>
</gene>
<evidence type="ECO:0000313" key="3">
    <source>
        <dbReference type="Proteomes" id="UP000253083"/>
    </source>
</evidence>
<feature type="transmembrane region" description="Helical" evidence="1">
    <location>
        <begin position="140"/>
        <end position="157"/>
    </location>
</feature>
<keyword evidence="1" id="KW-0812">Transmembrane</keyword>
<evidence type="ECO:0000313" key="2">
    <source>
        <dbReference type="EMBL" id="RBP51161.1"/>
    </source>
</evidence>
<feature type="transmembrane region" description="Helical" evidence="1">
    <location>
        <begin position="108"/>
        <end position="134"/>
    </location>
</feature>
<reference evidence="2 3" key="1">
    <citation type="submission" date="2018-06" db="EMBL/GenBank/DDBJ databases">
        <title>Genomic Encyclopedia of Type Strains, Phase IV (KMG-IV): sequencing the most valuable type-strain genomes for metagenomic binning, comparative biology and taxonomic classification.</title>
        <authorList>
            <person name="Goeker M."/>
        </authorList>
    </citation>
    <scope>NUCLEOTIDE SEQUENCE [LARGE SCALE GENOMIC DNA]</scope>
    <source>
        <strain evidence="2 3">DSM 24032</strain>
    </source>
</reference>
<dbReference type="OrthoDB" id="980055at2"/>
<dbReference type="InterPro" id="IPR018688">
    <property type="entry name" value="PpoB2-like"/>
</dbReference>
<sequence>MSEHIRVYRQIVTSVVGASAVAWSLLLIGWLSGGASQSTAFHADWCQTGAVARQFMMASFTQIVADIVSISNTKSWFLMLLAMMLPTLVSPIQHVYERSFKQRRARSIMLFCLGYSVVWLVAGTLIHLLVASLAVLLSQSYWLVAMGILIAFIWQCSPIKQRCLNRNHEHSELRAHGFAVDIDAVRFGLRHGFWCVGSCWALMALPLMLLQLHGLAMVAVMLLMVGESLERPSMPRWRLRGLGKLYSLAKRKTARGIR</sequence>
<keyword evidence="1" id="KW-0472">Membrane</keyword>
<feature type="transmembrane region" description="Helical" evidence="1">
    <location>
        <begin position="200"/>
        <end position="225"/>
    </location>
</feature>
<keyword evidence="1" id="KW-1133">Transmembrane helix</keyword>
<evidence type="ECO:0000256" key="1">
    <source>
        <dbReference type="SAM" id="Phobius"/>
    </source>
</evidence>
<dbReference type="AlphaFoldDB" id="A0A395JKE3"/>
<dbReference type="InParanoid" id="A0A395JKE3"/>
<protein>
    <submittedName>
        <fullName evidence="2">Putative metal-binding membrane protein</fullName>
    </submittedName>
</protein>
<dbReference type="RefSeq" id="WP_113953953.1">
    <property type="nucleotide sequence ID" value="NZ_QNRT01000002.1"/>
</dbReference>
<feature type="transmembrane region" description="Helical" evidence="1">
    <location>
        <begin position="76"/>
        <end position="96"/>
    </location>
</feature>
<accession>A0A395JKE3</accession>
<name>A0A395JKE3_9GAMM</name>
<dbReference type="EMBL" id="QNRT01000002">
    <property type="protein sequence ID" value="RBP51161.1"/>
    <property type="molecule type" value="Genomic_DNA"/>
</dbReference>
<dbReference type="Proteomes" id="UP000253083">
    <property type="component" value="Unassembled WGS sequence"/>
</dbReference>
<proteinExistence type="predicted"/>
<dbReference type="Pfam" id="PF09948">
    <property type="entry name" value="PpoB2"/>
    <property type="match status" value="1"/>
</dbReference>
<organism evidence="2 3">
    <name type="scientific">Arenicella xantha</name>
    <dbReference type="NCBI Taxonomy" id="644221"/>
    <lineage>
        <taxon>Bacteria</taxon>
        <taxon>Pseudomonadati</taxon>
        <taxon>Pseudomonadota</taxon>
        <taxon>Gammaproteobacteria</taxon>
        <taxon>Arenicellales</taxon>
        <taxon>Arenicellaceae</taxon>
        <taxon>Arenicella</taxon>
    </lineage>
</organism>
<keyword evidence="3" id="KW-1185">Reference proteome</keyword>
<feature type="transmembrane region" description="Helical" evidence="1">
    <location>
        <begin position="12"/>
        <end position="31"/>
    </location>
</feature>
<comment type="caution">
    <text evidence="2">The sequence shown here is derived from an EMBL/GenBank/DDBJ whole genome shotgun (WGS) entry which is preliminary data.</text>
</comment>